<feature type="compositionally biased region" description="Polar residues" evidence="1">
    <location>
        <begin position="172"/>
        <end position="185"/>
    </location>
</feature>
<keyword evidence="4" id="KW-1185">Reference proteome</keyword>
<dbReference type="STRING" id="71717.A0A4Y7SNA7"/>
<gene>
    <name evidence="3" type="ORF">FA13DRAFT_1715505</name>
</gene>
<organism evidence="3 4">
    <name type="scientific">Coprinellus micaceus</name>
    <name type="common">Glistening ink-cap mushroom</name>
    <name type="synonym">Coprinus micaceus</name>
    <dbReference type="NCBI Taxonomy" id="71717"/>
    <lineage>
        <taxon>Eukaryota</taxon>
        <taxon>Fungi</taxon>
        <taxon>Dikarya</taxon>
        <taxon>Basidiomycota</taxon>
        <taxon>Agaricomycotina</taxon>
        <taxon>Agaricomycetes</taxon>
        <taxon>Agaricomycetidae</taxon>
        <taxon>Agaricales</taxon>
        <taxon>Agaricineae</taxon>
        <taxon>Psathyrellaceae</taxon>
        <taxon>Coprinellus</taxon>
    </lineage>
</organism>
<comment type="caution">
    <text evidence="3">The sequence shown here is derived from an EMBL/GenBank/DDBJ whole genome shotgun (WGS) entry which is preliminary data.</text>
</comment>
<feature type="compositionally biased region" description="Low complexity" evidence="1">
    <location>
        <begin position="591"/>
        <end position="601"/>
    </location>
</feature>
<dbReference type="EMBL" id="QPFP01000080">
    <property type="protein sequence ID" value="TEB23262.1"/>
    <property type="molecule type" value="Genomic_DNA"/>
</dbReference>
<feature type="region of interest" description="Disordered" evidence="1">
    <location>
        <begin position="230"/>
        <end position="374"/>
    </location>
</feature>
<proteinExistence type="predicted"/>
<feature type="region of interest" description="Disordered" evidence="1">
    <location>
        <begin position="117"/>
        <end position="201"/>
    </location>
</feature>
<dbReference type="Proteomes" id="UP000298030">
    <property type="component" value="Unassembled WGS sequence"/>
</dbReference>
<evidence type="ECO:0000313" key="3">
    <source>
        <dbReference type="EMBL" id="TEB23262.1"/>
    </source>
</evidence>
<feature type="compositionally biased region" description="Basic and acidic residues" evidence="1">
    <location>
        <begin position="275"/>
        <end position="289"/>
    </location>
</feature>
<feature type="compositionally biased region" description="Basic and acidic residues" evidence="1">
    <location>
        <begin position="320"/>
        <end position="329"/>
    </location>
</feature>
<dbReference type="InterPro" id="IPR001810">
    <property type="entry name" value="F-box_dom"/>
</dbReference>
<name>A0A4Y7SNA7_COPMI</name>
<feature type="compositionally biased region" description="Basic and acidic residues" evidence="1">
    <location>
        <begin position="608"/>
        <end position="617"/>
    </location>
</feature>
<dbReference type="PROSITE" id="PS50181">
    <property type="entry name" value="FBOX"/>
    <property type="match status" value="1"/>
</dbReference>
<evidence type="ECO:0000313" key="4">
    <source>
        <dbReference type="Proteomes" id="UP000298030"/>
    </source>
</evidence>
<dbReference type="AlphaFoldDB" id="A0A4Y7SNA7"/>
<evidence type="ECO:0000259" key="2">
    <source>
        <dbReference type="PROSITE" id="PS50181"/>
    </source>
</evidence>
<reference evidence="3 4" key="1">
    <citation type="journal article" date="2019" name="Nat. Ecol. Evol.">
        <title>Megaphylogeny resolves global patterns of mushroom evolution.</title>
        <authorList>
            <person name="Varga T."/>
            <person name="Krizsan K."/>
            <person name="Foldi C."/>
            <person name="Dima B."/>
            <person name="Sanchez-Garcia M."/>
            <person name="Sanchez-Ramirez S."/>
            <person name="Szollosi G.J."/>
            <person name="Szarkandi J.G."/>
            <person name="Papp V."/>
            <person name="Albert L."/>
            <person name="Andreopoulos W."/>
            <person name="Angelini C."/>
            <person name="Antonin V."/>
            <person name="Barry K.W."/>
            <person name="Bougher N.L."/>
            <person name="Buchanan P."/>
            <person name="Buyck B."/>
            <person name="Bense V."/>
            <person name="Catcheside P."/>
            <person name="Chovatia M."/>
            <person name="Cooper J."/>
            <person name="Damon W."/>
            <person name="Desjardin D."/>
            <person name="Finy P."/>
            <person name="Geml J."/>
            <person name="Haridas S."/>
            <person name="Hughes K."/>
            <person name="Justo A."/>
            <person name="Karasinski D."/>
            <person name="Kautmanova I."/>
            <person name="Kiss B."/>
            <person name="Kocsube S."/>
            <person name="Kotiranta H."/>
            <person name="LaButti K.M."/>
            <person name="Lechner B.E."/>
            <person name="Liimatainen K."/>
            <person name="Lipzen A."/>
            <person name="Lukacs Z."/>
            <person name="Mihaltcheva S."/>
            <person name="Morgado L.N."/>
            <person name="Niskanen T."/>
            <person name="Noordeloos M.E."/>
            <person name="Ohm R.A."/>
            <person name="Ortiz-Santana B."/>
            <person name="Ovrebo C."/>
            <person name="Racz N."/>
            <person name="Riley R."/>
            <person name="Savchenko A."/>
            <person name="Shiryaev A."/>
            <person name="Soop K."/>
            <person name="Spirin V."/>
            <person name="Szebenyi C."/>
            <person name="Tomsovsky M."/>
            <person name="Tulloss R.E."/>
            <person name="Uehling J."/>
            <person name="Grigoriev I.V."/>
            <person name="Vagvolgyi C."/>
            <person name="Papp T."/>
            <person name="Martin F.M."/>
            <person name="Miettinen O."/>
            <person name="Hibbett D.S."/>
            <person name="Nagy L.G."/>
        </authorList>
    </citation>
    <scope>NUCLEOTIDE SEQUENCE [LARGE SCALE GENOMIC DNA]</scope>
    <source>
        <strain evidence="3 4">FP101781</strain>
    </source>
</reference>
<feature type="region of interest" description="Disordered" evidence="1">
    <location>
        <begin position="386"/>
        <end position="419"/>
    </location>
</feature>
<evidence type="ECO:0000256" key="1">
    <source>
        <dbReference type="SAM" id="MobiDB-lite"/>
    </source>
</evidence>
<feature type="region of interest" description="Disordered" evidence="1">
    <location>
        <begin position="551"/>
        <end position="579"/>
    </location>
</feature>
<feature type="compositionally biased region" description="Polar residues" evidence="1">
    <location>
        <begin position="387"/>
        <end position="397"/>
    </location>
</feature>
<feature type="compositionally biased region" description="Low complexity" evidence="1">
    <location>
        <begin position="298"/>
        <end position="311"/>
    </location>
</feature>
<accession>A0A4Y7SNA7</accession>
<feature type="domain" description="F-box" evidence="2">
    <location>
        <begin position="660"/>
        <end position="711"/>
    </location>
</feature>
<dbReference type="OrthoDB" id="3086526at2759"/>
<feature type="region of interest" description="Disordered" evidence="1">
    <location>
        <begin position="591"/>
        <end position="617"/>
    </location>
</feature>
<feature type="region of interest" description="Disordered" evidence="1">
    <location>
        <begin position="62"/>
        <end position="97"/>
    </location>
</feature>
<feature type="compositionally biased region" description="Low complexity" evidence="1">
    <location>
        <begin position="152"/>
        <end position="170"/>
    </location>
</feature>
<feature type="compositionally biased region" description="Low complexity" evidence="1">
    <location>
        <begin position="407"/>
        <end position="419"/>
    </location>
</feature>
<feature type="region of interest" description="Disordered" evidence="1">
    <location>
        <begin position="469"/>
        <end position="524"/>
    </location>
</feature>
<protein>
    <recommendedName>
        <fullName evidence="2">F-box domain-containing protein</fullName>
    </recommendedName>
</protein>
<feature type="compositionally biased region" description="Basic and acidic residues" evidence="1">
    <location>
        <begin position="119"/>
        <end position="137"/>
    </location>
</feature>
<sequence length="1147" mass="125137">MTTFGNGTMERAPGEGCLQCGTKLSSLFPTCLWCSSSSQTNPRASISNPDLVLQGGLLAGPRNTERSLVNPLSPSQPSTSKTLRRAASQQPTPHLSVDLKDESESLMDALSSTFPSLLKQEKGEKQVKHIQPDRDASLRPMGGSNVAMLRPSIPSSEAGSSTSTSNSAPGLQSRSRSLFSLTPSRPSEEATTTTSTTSSIMTVARSIKRRLSSSTTLRVTPMVDHEVVEGKKSLHSQDHDDIGSNLSKKVSRTSLSSPPIAISLRPGTADSSTSSRRDPSPGGEEREATPKVVPPALPTESAASLSSSAPAQETRGIRWSIDDERDAAKCKSNGSPILKSGGDDALSRTTSRSPTNSVTSSTASIPRLGHPSRPYYSAIRKHCMSSPAASSRPSVDQSLAPPVPANVRSRPTSTSVPPSAFNMTSVTPFTRRPVSIGALPVSAPATGSSSQLGSAGKGMSAFDISDDALEEVEEPKPRKSSSLSRAFGRRNSQEPGKKRRMSATLFSETGSKESGKRQSVAEATQAFRGVNMGISMSGETEMRMTLAAMQQQEEQAAAEHAEGGSPIGHAQGQTETGSQRKYRFRQTMDLSGGAASGSVASPIDDDVAEGKPKKKTQDNTVLKKLKRGLKGLLKDSVMGTLQREVPTGQDIDDARLEGCRTSLTDLPAELLLKILAEDHEFATRRSLRTLRLVCRYLDSIVKHRAVAYLRLRGDIAKVEAMAAVSTVFDGSVKTLHLEGHHYPPGHRGWNTGRFDYEDEKDTGQWSAWIDEGTLNEAVVDAMARLPLLRLPQGILARLKNITLDFACFHYTSTGQPVPVIDPETTRGLRYLITSTPNLEHLEVGPTGLEILTLEFINKELERRVDFRPSIRSMAANAITILPTSPSSMGAFLSQLSSLQIPNIGDSDQAVWTTLRTSGVQLKVIKVGMASIALFQYVSAYQGLHVFHVAGWDAIVHNLFRIRSGHRTTLTDLRLLVAKYTHHPSMWPESNINLTPLHRFRRLEILDLVFQLDHENNATGSHMKSVLNSLTTLSNNLKVFYLHAISNARSESRRIDELRKFLNRIGHFRFIIRPRNWKTLRVVVRTLEPNFSIPGVPQVVTHIAHRVAPLKDYKTYGLRLDYGLTELMNERNEYHDPQVEQRLGMGLD</sequence>
<feature type="compositionally biased region" description="Polar residues" evidence="1">
    <location>
        <begin position="66"/>
        <end position="93"/>
    </location>
</feature>
<feature type="compositionally biased region" description="Polar residues" evidence="1">
    <location>
        <begin position="244"/>
        <end position="257"/>
    </location>
</feature>
<feature type="compositionally biased region" description="Polar residues" evidence="1">
    <location>
        <begin position="347"/>
        <end position="364"/>
    </location>
</feature>
<feature type="compositionally biased region" description="Basic and acidic residues" evidence="1">
    <location>
        <begin position="230"/>
        <end position="242"/>
    </location>
</feature>